<dbReference type="SUPFAM" id="SSF52047">
    <property type="entry name" value="RNI-like"/>
    <property type="match status" value="1"/>
</dbReference>
<comment type="caution">
    <text evidence="1">The sequence shown here is derived from an EMBL/GenBank/DDBJ whole genome shotgun (WGS) entry which is preliminary data.</text>
</comment>
<keyword evidence="2" id="KW-1185">Reference proteome</keyword>
<organism evidence="1 2">
    <name type="scientific">Tieghemostelium lacteum</name>
    <name type="common">Slime mold</name>
    <name type="synonym">Dictyostelium lacteum</name>
    <dbReference type="NCBI Taxonomy" id="361077"/>
    <lineage>
        <taxon>Eukaryota</taxon>
        <taxon>Amoebozoa</taxon>
        <taxon>Evosea</taxon>
        <taxon>Eumycetozoa</taxon>
        <taxon>Dictyostelia</taxon>
        <taxon>Dictyosteliales</taxon>
        <taxon>Raperosteliaceae</taxon>
        <taxon>Tieghemostelium</taxon>
    </lineage>
</organism>
<evidence type="ECO:0000313" key="2">
    <source>
        <dbReference type="Proteomes" id="UP000076078"/>
    </source>
</evidence>
<dbReference type="Gene3D" id="3.80.10.10">
    <property type="entry name" value="Ribonuclease Inhibitor"/>
    <property type="match status" value="1"/>
</dbReference>
<evidence type="ECO:0000313" key="1">
    <source>
        <dbReference type="EMBL" id="KYQ90076.1"/>
    </source>
</evidence>
<dbReference type="InParanoid" id="A0A151Z7Y0"/>
<dbReference type="AlphaFoldDB" id="A0A151Z7Y0"/>
<dbReference type="InterPro" id="IPR032675">
    <property type="entry name" value="LRR_dom_sf"/>
</dbReference>
<gene>
    <name evidence="1" type="ORF">DLAC_08658</name>
</gene>
<protein>
    <submittedName>
        <fullName evidence="1">Uncharacterized protein</fullName>
    </submittedName>
</protein>
<proteinExistence type="predicted"/>
<reference evidence="1 2" key="1">
    <citation type="submission" date="2015-12" db="EMBL/GenBank/DDBJ databases">
        <title>Dictyostelia acquired genes for synthesis and detection of signals that induce cell-type specialization by lateral gene transfer from prokaryotes.</title>
        <authorList>
            <person name="Gloeckner G."/>
            <person name="Schaap P."/>
        </authorList>
    </citation>
    <scope>NUCLEOTIDE SEQUENCE [LARGE SCALE GENOMIC DNA]</scope>
    <source>
        <strain evidence="1 2">TK</strain>
    </source>
</reference>
<dbReference type="Proteomes" id="UP000076078">
    <property type="component" value="Unassembled WGS sequence"/>
</dbReference>
<name>A0A151Z7Y0_TIELA</name>
<accession>A0A151Z7Y0</accession>
<sequence length="562" mass="64417">MVISDHFLLIKILNYYLLDIGCRKTSTDYDIERLVHKILDIKLVCKEWKEIVPKLTYLKTFVIAGIPENLCYRNISNSIMIPKICYHNYNGSQYEETTNISLEKIHKYYYTIKYDHHIYQLENFLNGLVVPHLVLWDGSCRATYTNSNVLRHSTAKDKVTQTIKNFNETVVDKTRAHLLEIVYSFSFQNLMALELRYVKSSGPFPSGMIMQNVKEIFTFVESYKSLKELSVVIDPELTIPDNEANIDFIFQMDHLKSLDKLMLSHQSLTLTPNVLVSFLHGSSMSTLKLKASLVGNTTATKNNLIVTSLRVFEFDIGDNNSQATLYNMLIDNFKDLGRFVLKMNDTGNILDNSIIELLSNIQSDNLIMHFNSGVINGVPQLSSAPSFMRSLANRNITQLLLNTDIQNIIDVIKCNIPTLYKIMLVLTRVMEGSHEPLLDSIKSNNYLTELGVKTKYHANSIHIHTMLLNGLILDCPSLQHLDYSYNTLKEDLFDKIFPEWLTKSNLISLNIQGCKFLDTSGEHGYLPFTPFTQIPIEKILLSKCNINYKCTVFQVESFSNKF</sequence>
<dbReference type="EMBL" id="LODT01000037">
    <property type="protein sequence ID" value="KYQ90076.1"/>
    <property type="molecule type" value="Genomic_DNA"/>
</dbReference>